<evidence type="ECO:0000256" key="1">
    <source>
        <dbReference type="SAM" id="MobiDB-lite"/>
    </source>
</evidence>
<protein>
    <submittedName>
        <fullName evidence="2">Uncharacterized protein</fullName>
    </submittedName>
</protein>
<reference evidence="2" key="2">
    <citation type="submission" date="2020-09" db="EMBL/GenBank/DDBJ databases">
        <authorList>
            <person name="Sun Q."/>
            <person name="Ohkuma M."/>
        </authorList>
    </citation>
    <scope>NUCLEOTIDE SEQUENCE</scope>
    <source>
        <strain evidence="2">JCM 4434</strain>
    </source>
</reference>
<comment type="caution">
    <text evidence="2">The sequence shown here is derived from an EMBL/GenBank/DDBJ whole genome shotgun (WGS) entry which is preliminary data.</text>
</comment>
<dbReference type="EMBL" id="BMUB01000004">
    <property type="protein sequence ID" value="GGU71210.1"/>
    <property type="molecule type" value="Genomic_DNA"/>
</dbReference>
<evidence type="ECO:0000313" key="2">
    <source>
        <dbReference type="EMBL" id="GGU71210.1"/>
    </source>
</evidence>
<proteinExistence type="predicted"/>
<accession>A0A8H9LNZ0</accession>
<dbReference type="Proteomes" id="UP000610124">
    <property type="component" value="Unassembled WGS sequence"/>
</dbReference>
<dbReference type="GeneID" id="97485477"/>
<name>A0A8H9LNZ0_KITAU</name>
<reference evidence="2" key="1">
    <citation type="journal article" date="2014" name="Int. J. Syst. Evol. Microbiol.">
        <title>Complete genome sequence of Corynebacterium casei LMG S-19264T (=DSM 44701T), isolated from a smear-ripened cheese.</title>
        <authorList>
            <consortium name="US DOE Joint Genome Institute (JGI-PGF)"/>
            <person name="Walter F."/>
            <person name="Albersmeier A."/>
            <person name="Kalinowski J."/>
            <person name="Ruckert C."/>
        </authorList>
    </citation>
    <scope>NUCLEOTIDE SEQUENCE</scope>
    <source>
        <strain evidence="2">JCM 4434</strain>
    </source>
</reference>
<dbReference type="OrthoDB" id="53191at2"/>
<evidence type="ECO:0000313" key="3">
    <source>
        <dbReference type="Proteomes" id="UP000610124"/>
    </source>
</evidence>
<organism evidence="2 3">
    <name type="scientific">Kitasatospora aureofaciens</name>
    <name type="common">Streptomyces aureofaciens</name>
    <dbReference type="NCBI Taxonomy" id="1894"/>
    <lineage>
        <taxon>Bacteria</taxon>
        <taxon>Bacillati</taxon>
        <taxon>Actinomycetota</taxon>
        <taxon>Actinomycetes</taxon>
        <taxon>Kitasatosporales</taxon>
        <taxon>Streptomycetaceae</taxon>
        <taxon>Kitasatospora</taxon>
    </lineage>
</organism>
<gene>
    <name evidence="2" type="ORF">GCM10010502_23590</name>
</gene>
<dbReference type="AlphaFoldDB" id="A0A8H9LNZ0"/>
<sequence>MLLLGALGRASPRGPENDLTGIPAAGWRVRHRPQRRCDPSTGIALASYSIGSPHEVRRNGNAVTVTDPFGTHVLPGIAGKPAEELHIGGTHHHPYQTPVAQTKK</sequence>
<dbReference type="RefSeq" id="WP_141763741.1">
    <property type="nucleotide sequence ID" value="NZ_BMUB01000004.1"/>
</dbReference>
<feature type="region of interest" description="Disordered" evidence="1">
    <location>
        <begin position="1"/>
        <end position="22"/>
    </location>
</feature>